<organism evidence="2 3">
    <name type="scientific">Inmirania thermothiophila</name>
    <dbReference type="NCBI Taxonomy" id="1750597"/>
    <lineage>
        <taxon>Bacteria</taxon>
        <taxon>Pseudomonadati</taxon>
        <taxon>Pseudomonadota</taxon>
        <taxon>Gammaproteobacteria</taxon>
        <taxon>Chromatiales</taxon>
        <taxon>Ectothiorhodospiraceae</taxon>
        <taxon>Inmirania</taxon>
    </lineage>
</organism>
<keyword evidence="3" id="KW-1185">Reference proteome</keyword>
<dbReference type="Proteomes" id="UP000276634">
    <property type="component" value="Unassembled WGS sequence"/>
</dbReference>
<dbReference type="InterPro" id="IPR019887">
    <property type="entry name" value="Tscrpt_reg_AsnC/Lrp_C"/>
</dbReference>
<gene>
    <name evidence="2" type="ORF">EDC57_0467</name>
</gene>
<reference evidence="2 3" key="1">
    <citation type="submission" date="2018-11" db="EMBL/GenBank/DDBJ databases">
        <title>Genomic Encyclopedia of Type Strains, Phase IV (KMG-IV): sequencing the most valuable type-strain genomes for metagenomic binning, comparative biology and taxonomic classification.</title>
        <authorList>
            <person name="Goeker M."/>
        </authorList>
    </citation>
    <scope>NUCLEOTIDE SEQUENCE [LARGE SCALE GENOMIC DNA]</scope>
    <source>
        <strain evidence="2 3">DSM 100275</strain>
    </source>
</reference>
<dbReference type="SUPFAM" id="SSF54909">
    <property type="entry name" value="Dimeric alpha+beta barrel"/>
    <property type="match status" value="1"/>
</dbReference>
<dbReference type="EMBL" id="RJVI01000001">
    <property type="protein sequence ID" value="ROR34569.1"/>
    <property type="molecule type" value="Genomic_DNA"/>
</dbReference>
<proteinExistence type="predicted"/>
<protein>
    <submittedName>
        <fullName evidence="2">AsnC-like helix-turn-helix protein</fullName>
    </submittedName>
</protein>
<dbReference type="Pfam" id="PF01037">
    <property type="entry name" value="AsnC_trans_reg"/>
    <property type="match status" value="1"/>
</dbReference>
<evidence type="ECO:0000313" key="3">
    <source>
        <dbReference type="Proteomes" id="UP000276634"/>
    </source>
</evidence>
<name>A0A3N1Y6W5_9GAMM</name>
<evidence type="ECO:0000313" key="2">
    <source>
        <dbReference type="EMBL" id="ROR34569.1"/>
    </source>
</evidence>
<feature type="domain" description="Transcription regulator AsnC/Lrp ligand binding" evidence="1">
    <location>
        <begin position="6"/>
        <end position="76"/>
    </location>
</feature>
<dbReference type="Gene3D" id="3.30.70.920">
    <property type="match status" value="1"/>
</dbReference>
<dbReference type="OrthoDB" id="9799041at2"/>
<evidence type="ECO:0000259" key="1">
    <source>
        <dbReference type="Pfam" id="PF01037"/>
    </source>
</evidence>
<dbReference type="RefSeq" id="WP_123399863.1">
    <property type="nucleotide sequence ID" value="NZ_RJVI01000001.1"/>
</dbReference>
<dbReference type="AlphaFoldDB" id="A0A3N1Y6W5"/>
<dbReference type="InterPro" id="IPR011008">
    <property type="entry name" value="Dimeric_a/b-barrel"/>
</dbReference>
<sequence length="95" mass="10471">MVTAIVLLTVDRDRIPQVAEELAEMEGISEVFSVSGRYDLVAVIRTPTNEALAELVTGRMLKVRGIERSETLIAFKVYSRHDLETMFALGMEGGG</sequence>
<comment type="caution">
    <text evidence="2">The sequence shown here is derived from an EMBL/GenBank/DDBJ whole genome shotgun (WGS) entry which is preliminary data.</text>
</comment>
<accession>A0A3N1Y6W5</accession>